<dbReference type="Gene3D" id="1.25.40.10">
    <property type="entry name" value="Tetratricopeptide repeat domain"/>
    <property type="match status" value="1"/>
</dbReference>
<accession>A0A165BB50</accession>
<sequence>MAVKNNQQIERVDRAEIQLVRIQNYVLEFTVYNYMQEKIAVRSILPLRQTVVTSRRTCGRLGSLKPPPRRADQPKTTPLVPKGPPLYVTRASKKALYRHETVDANKTKDVEHVPGAISTLLEPVEEYLRLERPGMALRRFHADLDRSSVESSTRFSAYESAIGLFLRYRQPLEAAMILGRMSLAGYIPSVSARTQMAVMHFLMRSSDANLLMQELHQYFSNKSFKQYCLRDLLHLMDHIAECHPETMEKIVKLFLEIKGPHEVLSEKSRNLLVLMYTKAGSAESALRWISEPKPSPSESTPTPVTRQTSDKQAHPPHLYTTLFRNLASNQDEDGTTYRRIFQEAQEQGIVPDLPFCNALIAVQVDRRRYDQAFLIYRLLFDERTQTSTPDAFTYVPLFRAVCNLHRPHNAHTRGYRRPLDVPSPRRLFRDMLECHLLRNGLPQKWLPSPVLNGSVLRHALRMFMSMEDYAAALVILRSFVLFDEDITLKVYRIILYRLMHRVNSELVRMPKVPEPHRLWTYRFLGLASRPDFAPKRVDFHLFDEVLRLGTEPRINLDYIPPPICAIRSTLSGGAVGPLAPADAAIQLSQQHGMPPGLLIAGLMEDNTHPNTRYSVTPLQRILRRAVLAQRMHLFWDPAVQVSHDVAQAKAEVLGGVMKER</sequence>
<proteinExistence type="predicted"/>
<dbReference type="STRING" id="1314785.A0A165BB50"/>
<evidence type="ECO:0000256" key="2">
    <source>
        <dbReference type="SAM" id="MobiDB-lite"/>
    </source>
</evidence>
<organism evidence="3 4">
    <name type="scientific">Laetiporus sulphureus 93-53</name>
    <dbReference type="NCBI Taxonomy" id="1314785"/>
    <lineage>
        <taxon>Eukaryota</taxon>
        <taxon>Fungi</taxon>
        <taxon>Dikarya</taxon>
        <taxon>Basidiomycota</taxon>
        <taxon>Agaricomycotina</taxon>
        <taxon>Agaricomycetes</taxon>
        <taxon>Polyporales</taxon>
        <taxon>Laetiporus</taxon>
    </lineage>
</organism>
<dbReference type="EMBL" id="KV427680">
    <property type="protein sequence ID" value="KZT00655.1"/>
    <property type="molecule type" value="Genomic_DNA"/>
</dbReference>
<reference evidence="3 4" key="1">
    <citation type="journal article" date="2016" name="Mol. Biol. Evol.">
        <title>Comparative Genomics of Early-Diverging Mushroom-Forming Fungi Provides Insights into the Origins of Lignocellulose Decay Capabilities.</title>
        <authorList>
            <person name="Nagy L.G."/>
            <person name="Riley R."/>
            <person name="Tritt A."/>
            <person name="Adam C."/>
            <person name="Daum C."/>
            <person name="Floudas D."/>
            <person name="Sun H."/>
            <person name="Yadav J.S."/>
            <person name="Pangilinan J."/>
            <person name="Larsson K.H."/>
            <person name="Matsuura K."/>
            <person name="Barry K."/>
            <person name="Labutti K."/>
            <person name="Kuo R."/>
            <person name="Ohm R.A."/>
            <person name="Bhattacharya S.S."/>
            <person name="Shirouzu T."/>
            <person name="Yoshinaga Y."/>
            <person name="Martin F.M."/>
            <person name="Grigoriev I.V."/>
            <person name="Hibbett D.S."/>
        </authorList>
    </citation>
    <scope>NUCLEOTIDE SEQUENCE [LARGE SCALE GENOMIC DNA]</scope>
    <source>
        <strain evidence="3 4">93-53</strain>
    </source>
</reference>
<keyword evidence="1" id="KW-0677">Repeat</keyword>
<evidence type="ECO:0000313" key="4">
    <source>
        <dbReference type="Proteomes" id="UP000076871"/>
    </source>
</evidence>
<keyword evidence="4" id="KW-1185">Reference proteome</keyword>
<evidence type="ECO:0000313" key="3">
    <source>
        <dbReference type="EMBL" id="KZT00655.1"/>
    </source>
</evidence>
<dbReference type="PANTHER" id="PTHR47447">
    <property type="entry name" value="OS03G0856100 PROTEIN"/>
    <property type="match status" value="1"/>
</dbReference>
<evidence type="ECO:0008006" key="5">
    <source>
        <dbReference type="Google" id="ProtNLM"/>
    </source>
</evidence>
<dbReference type="AlphaFoldDB" id="A0A165BB50"/>
<evidence type="ECO:0000256" key="1">
    <source>
        <dbReference type="ARBA" id="ARBA00022737"/>
    </source>
</evidence>
<dbReference type="PANTHER" id="PTHR47447:SF17">
    <property type="entry name" value="OS12G0638900 PROTEIN"/>
    <property type="match status" value="1"/>
</dbReference>
<feature type="region of interest" description="Disordered" evidence="2">
    <location>
        <begin position="58"/>
        <end position="84"/>
    </location>
</feature>
<feature type="region of interest" description="Disordered" evidence="2">
    <location>
        <begin position="287"/>
        <end position="314"/>
    </location>
</feature>
<dbReference type="InParanoid" id="A0A165BB50"/>
<dbReference type="RefSeq" id="XP_040758395.1">
    <property type="nucleotide sequence ID" value="XM_040907385.1"/>
</dbReference>
<dbReference type="OrthoDB" id="185373at2759"/>
<name>A0A165BB50_9APHY</name>
<protein>
    <recommendedName>
        <fullName evidence="5">Pentacotripeptide-repeat region of PRORP domain-containing protein</fullName>
    </recommendedName>
</protein>
<gene>
    <name evidence="3" type="ORF">LAESUDRAFT_718003</name>
</gene>
<dbReference type="InterPro" id="IPR011990">
    <property type="entry name" value="TPR-like_helical_dom_sf"/>
</dbReference>
<dbReference type="Proteomes" id="UP000076871">
    <property type="component" value="Unassembled WGS sequence"/>
</dbReference>
<dbReference type="GeneID" id="63824414"/>